<evidence type="ECO:0000313" key="3">
    <source>
        <dbReference type="Proteomes" id="UP000479710"/>
    </source>
</evidence>
<feature type="region of interest" description="Disordered" evidence="1">
    <location>
        <begin position="19"/>
        <end position="68"/>
    </location>
</feature>
<keyword evidence="3" id="KW-1185">Reference proteome</keyword>
<evidence type="ECO:0000256" key="1">
    <source>
        <dbReference type="SAM" id="MobiDB-lite"/>
    </source>
</evidence>
<dbReference type="AlphaFoldDB" id="A0A6G1DGS5"/>
<gene>
    <name evidence="2" type="ORF">E2562_008277</name>
</gene>
<reference evidence="2 3" key="1">
    <citation type="submission" date="2019-11" db="EMBL/GenBank/DDBJ databases">
        <title>Whole genome sequence of Oryza granulata.</title>
        <authorList>
            <person name="Li W."/>
        </authorList>
    </citation>
    <scope>NUCLEOTIDE SEQUENCE [LARGE SCALE GENOMIC DNA]</scope>
    <source>
        <strain evidence="3">cv. Menghai</strain>
        <tissue evidence="2">Leaf</tissue>
    </source>
</reference>
<organism evidence="2 3">
    <name type="scientific">Oryza meyeriana var. granulata</name>
    <dbReference type="NCBI Taxonomy" id="110450"/>
    <lineage>
        <taxon>Eukaryota</taxon>
        <taxon>Viridiplantae</taxon>
        <taxon>Streptophyta</taxon>
        <taxon>Embryophyta</taxon>
        <taxon>Tracheophyta</taxon>
        <taxon>Spermatophyta</taxon>
        <taxon>Magnoliopsida</taxon>
        <taxon>Liliopsida</taxon>
        <taxon>Poales</taxon>
        <taxon>Poaceae</taxon>
        <taxon>BOP clade</taxon>
        <taxon>Oryzoideae</taxon>
        <taxon>Oryzeae</taxon>
        <taxon>Oryzinae</taxon>
        <taxon>Oryza</taxon>
        <taxon>Oryza meyeriana</taxon>
    </lineage>
</organism>
<proteinExistence type="predicted"/>
<evidence type="ECO:0000313" key="2">
    <source>
        <dbReference type="EMBL" id="KAF0911394.1"/>
    </source>
</evidence>
<dbReference type="EMBL" id="SPHZ02000006">
    <property type="protein sequence ID" value="KAF0911394.1"/>
    <property type="molecule type" value="Genomic_DNA"/>
</dbReference>
<feature type="compositionally biased region" description="Basic and acidic residues" evidence="1">
    <location>
        <begin position="25"/>
        <end position="34"/>
    </location>
</feature>
<name>A0A6G1DGS5_9ORYZ</name>
<sequence length="68" mass="6789">MGTGGCGSGGPNSAKLQLAATRAVHATEEGDRGAKGRSATDISMHPLCHHHLSGSRSETDTSSLTAAS</sequence>
<feature type="compositionally biased region" description="Polar residues" evidence="1">
    <location>
        <begin position="54"/>
        <end position="68"/>
    </location>
</feature>
<accession>A0A6G1DGS5</accession>
<protein>
    <submittedName>
        <fullName evidence="2">Uncharacterized protein</fullName>
    </submittedName>
</protein>
<comment type="caution">
    <text evidence="2">The sequence shown here is derived from an EMBL/GenBank/DDBJ whole genome shotgun (WGS) entry which is preliminary data.</text>
</comment>
<dbReference type="Proteomes" id="UP000479710">
    <property type="component" value="Unassembled WGS sequence"/>
</dbReference>